<dbReference type="AlphaFoldDB" id="A0A7S3EJP4"/>
<gene>
    <name evidence="1" type="ORF">RMAR00112_LOCUS24066</name>
</gene>
<protein>
    <submittedName>
        <fullName evidence="1">Uncharacterized protein</fullName>
    </submittedName>
</protein>
<accession>A0A7S3EJP4</accession>
<name>A0A7S3EJP4_9RHOD</name>
<sequence>MEDMTGFGFCTGLTGLQRARISGVCRMRASGMDEIAQLHVDAFKRLERRLGLIPSDHCAETLGGSSSFEFGPSHGKICGFVSPEVPWLAESQIRRDDNEFVRSRLLGFASSNSCVPHLDISIHAAMGGTMMRIDMIPRIDVIEEVRYRDTFCGESRQSLWESVTKQATAMFVNPDVNARALQSPCCISIISKNDEKVVNLLSQAIFSSIDAWSTWIETPPLTTSELDCSQVISQRDQKLNELLYSIERDSAAELFLDRNFATAYATALLGPRRP</sequence>
<evidence type="ECO:0000313" key="1">
    <source>
        <dbReference type="EMBL" id="CAE0056024.1"/>
    </source>
</evidence>
<organism evidence="1">
    <name type="scientific">Rhodosorus marinus</name>
    <dbReference type="NCBI Taxonomy" id="101924"/>
    <lineage>
        <taxon>Eukaryota</taxon>
        <taxon>Rhodophyta</taxon>
        <taxon>Stylonematophyceae</taxon>
        <taxon>Stylonematales</taxon>
        <taxon>Stylonemataceae</taxon>
        <taxon>Rhodosorus</taxon>
    </lineage>
</organism>
<proteinExistence type="predicted"/>
<dbReference type="EMBL" id="HBHW01031140">
    <property type="protein sequence ID" value="CAE0056024.1"/>
    <property type="molecule type" value="Transcribed_RNA"/>
</dbReference>
<dbReference type="Gene3D" id="3.40.1500.20">
    <property type="match status" value="1"/>
</dbReference>
<reference evidence="1" key="1">
    <citation type="submission" date="2021-01" db="EMBL/GenBank/DDBJ databases">
        <authorList>
            <person name="Corre E."/>
            <person name="Pelletier E."/>
            <person name="Niang G."/>
            <person name="Scheremetjew M."/>
            <person name="Finn R."/>
            <person name="Kale V."/>
            <person name="Holt S."/>
            <person name="Cochrane G."/>
            <person name="Meng A."/>
            <person name="Brown T."/>
            <person name="Cohen L."/>
        </authorList>
    </citation>
    <scope>NUCLEOTIDE SEQUENCE</scope>
    <source>
        <strain evidence="1">CCMP 769</strain>
    </source>
</reference>